<proteinExistence type="predicted"/>
<dbReference type="Gene3D" id="3.30.450.40">
    <property type="match status" value="1"/>
</dbReference>
<comment type="caution">
    <text evidence="5">The sequence shown here is derived from an EMBL/GenBank/DDBJ whole genome shotgun (WGS) entry which is preliminary data.</text>
</comment>
<accession>A0ABT4N1I3</accession>
<dbReference type="Proteomes" id="UP001067235">
    <property type="component" value="Unassembled WGS sequence"/>
</dbReference>
<evidence type="ECO:0000313" key="5">
    <source>
        <dbReference type="EMBL" id="MCZ4553122.1"/>
    </source>
</evidence>
<reference evidence="5" key="1">
    <citation type="submission" date="2022-12" db="EMBL/GenBank/DDBJ databases">
        <authorList>
            <person name="Krivoruchko A.V."/>
            <person name="Elkin A."/>
        </authorList>
    </citation>
    <scope>NUCLEOTIDE SEQUENCE</scope>
    <source>
        <strain evidence="5">IEGM 1388</strain>
    </source>
</reference>
<dbReference type="Pfam" id="PF01590">
    <property type="entry name" value="GAF"/>
    <property type="match status" value="1"/>
</dbReference>
<dbReference type="Gene3D" id="1.10.10.10">
    <property type="entry name" value="Winged helix-like DNA-binding domain superfamily/Winged helix DNA-binding domain"/>
    <property type="match status" value="1"/>
</dbReference>
<dbReference type="RefSeq" id="WP_301573763.1">
    <property type="nucleotide sequence ID" value="NZ_JAPWIE010000008.1"/>
</dbReference>
<feature type="compositionally biased region" description="Pro residues" evidence="3">
    <location>
        <begin position="260"/>
        <end position="270"/>
    </location>
</feature>
<gene>
    <name evidence="5" type="ORF">O4213_24250</name>
</gene>
<sequence length="270" mass="28252">MNEQGRDTGAATDPEQVSTAIAAVTSSMVREFDLPTVLQSVADHACSCFGAYSAVVVLLDPRQVAGSAALHIVAESSRHTLDPSPLINTVGPALDSARTGAVALVADLMSYDDTRWPLYRRRALDAGLRGVRAFPVFGLSAGIGSIVIHTEQPWNSDHPSQAGQVFADLTALALSAGSGTDRVAVLDETIDSVLEGTTIIATAVGMLAEARGLDLDEARLTLTRLARAHGVTATGHAKAILAAQRRYPSDPGRAGVFDPPDLPNPPHIPH</sequence>
<keyword evidence="6" id="KW-1185">Reference proteome</keyword>
<name>A0ABT4N1I3_GORRU</name>
<dbReference type="InterPro" id="IPR003018">
    <property type="entry name" value="GAF"/>
</dbReference>
<dbReference type="SUPFAM" id="SSF55781">
    <property type="entry name" value="GAF domain-like"/>
    <property type="match status" value="1"/>
</dbReference>
<evidence type="ECO:0000256" key="2">
    <source>
        <dbReference type="ARBA" id="ARBA00023163"/>
    </source>
</evidence>
<organism evidence="5 6">
    <name type="scientific">Gordonia rubripertincta</name>
    <name type="common">Rhodococcus corallinus</name>
    <dbReference type="NCBI Taxonomy" id="36822"/>
    <lineage>
        <taxon>Bacteria</taxon>
        <taxon>Bacillati</taxon>
        <taxon>Actinomycetota</taxon>
        <taxon>Actinomycetes</taxon>
        <taxon>Mycobacteriales</taxon>
        <taxon>Gordoniaceae</taxon>
        <taxon>Gordonia</taxon>
    </lineage>
</organism>
<keyword evidence="1" id="KW-0805">Transcription regulation</keyword>
<evidence type="ECO:0000256" key="3">
    <source>
        <dbReference type="SAM" id="MobiDB-lite"/>
    </source>
</evidence>
<evidence type="ECO:0000313" key="6">
    <source>
        <dbReference type="Proteomes" id="UP001067235"/>
    </source>
</evidence>
<keyword evidence="2" id="KW-0804">Transcription</keyword>
<feature type="region of interest" description="Disordered" evidence="3">
    <location>
        <begin position="250"/>
        <end position="270"/>
    </location>
</feature>
<dbReference type="InterPro" id="IPR029016">
    <property type="entry name" value="GAF-like_dom_sf"/>
</dbReference>
<evidence type="ECO:0000256" key="1">
    <source>
        <dbReference type="ARBA" id="ARBA00023015"/>
    </source>
</evidence>
<evidence type="ECO:0000259" key="4">
    <source>
        <dbReference type="Pfam" id="PF01590"/>
    </source>
</evidence>
<dbReference type="InterPro" id="IPR036388">
    <property type="entry name" value="WH-like_DNA-bd_sf"/>
</dbReference>
<protein>
    <submittedName>
        <fullName evidence="5">ANTAR domain-containing protein</fullName>
    </submittedName>
</protein>
<dbReference type="EMBL" id="JAPWIE010000008">
    <property type="protein sequence ID" value="MCZ4553122.1"/>
    <property type="molecule type" value="Genomic_DNA"/>
</dbReference>
<feature type="domain" description="GAF" evidence="4">
    <location>
        <begin position="33"/>
        <end position="174"/>
    </location>
</feature>